<dbReference type="PROSITE" id="PS00018">
    <property type="entry name" value="EF_HAND_1"/>
    <property type="match status" value="4"/>
</dbReference>
<keyword evidence="1" id="KW-0723">Serine/threonine-protein kinase</keyword>
<feature type="region of interest" description="Disordered" evidence="9">
    <location>
        <begin position="1506"/>
        <end position="1533"/>
    </location>
</feature>
<evidence type="ECO:0000259" key="10">
    <source>
        <dbReference type="PROSITE" id="PS50011"/>
    </source>
</evidence>
<feature type="compositionally biased region" description="Gly residues" evidence="9">
    <location>
        <begin position="2292"/>
        <end position="2303"/>
    </location>
</feature>
<name>A0A835VU48_CHLIN</name>
<feature type="region of interest" description="Disordered" evidence="9">
    <location>
        <begin position="1969"/>
        <end position="1991"/>
    </location>
</feature>
<evidence type="ECO:0000256" key="6">
    <source>
        <dbReference type="ARBA" id="ARBA00022840"/>
    </source>
</evidence>
<accession>A0A835VU48</accession>
<feature type="compositionally biased region" description="Low complexity" evidence="9">
    <location>
        <begin position="225"/>
        <end position="234"/>
    </location>
</feature>
<feature type="compositionally biased region" description="Low complexity" evidence="9">
    <location>
        <begin position="2260"/>
        <end position="2270"/>
    </location>
</feature>
<feature type="region of interest" description="Disordered" evidence="9">
    <location>
        <begin position="2187"/>
        <end position="2399"/>
    </location>
</feature>
<dbReference type="CDD" id="cd05117">
    <property type="entry name" value="STKc_CAMK"/>
    <property type="match status" value="1"/>
</dbReference>
<feature type="compositionally biased region" description="Low complexity" evidence="9">
    <location>
        <begin position="792"/>
        <end position="811"/>
    </location>
</feature>
<feature type="region of interest" description="Disordered" evidence="9">
    <location>
        <begin position="1057"/>
        <end position="1096"/>
    </location>
</feature>
<evidence type="ECO:0000256" key="8">
    <source>
        <dbReference type="SAM" id="Coils"/>
    </source>
</evidence>
<dbReference type="Gene3D" id="1.10.510.10">
    <property type="entry name" value="Transferase(Phosphotransferase) domain 1"/>
    <property type="match status" value="1"/>
</dbReference>
<feature type="domain" description="EF-hand" evidence="11">
    <location>
        <begin position="1706"/>
        <end position="1741"/>
    </location>
</feature>
<evidence type="ECO:0000256" key="2">
    <source>
        <dbReference type="ARBA" id="ARBA00022679"/>
    </source>
</evidence>
<keyword evidence="6 7" id="KW-0067">ATP-binding</keyword>
<evidence type="ECO:0000256" key="1">
    <source>
        <dbReference type="ARBA" id="ARBA00022527"/>
    </source>
</evidence>
<feature type="region of interest" description="Disordered" evidence="9">
    <location>
        <begin position="2414"/>
        <end position="2721"/>
    </location>
</feature>
<evidence type="ECO:0008006" key="15">
    <source>
        <dbReference type="Google" id="ProtNLM"/>
    </source>
</evidence>
<evidence type="ECO:0000256" key="4">
    <source>
        <dbReference type="ARBA" id="ARBA00022777"/>
    </source>
</evidence>
<dbReference type="InterPro" id="IPR000719">
    <property type="entry name" value="Prot_kinase_dom"/>
</dbReference>
<feature type="region of interest" description="Disordered" evidence="9">
    <location>
        <begin position="220"/>
        <end position="281"/>
    </location>
</feature>
<dbReference type="Gene3D" id="1.10.238.10">
    <property type="entry name" value="EF-hand"/>
    <property type="match status" value="1"/>
</dbReference>
<feature type="compositionally biased region" description="Low complexity" evidence="9">
    <location>
        <begin position="2699"/>
        <end position="2708"/>
    </location>
</feature>
<keyword evidence="5" id="KW-0106">Calcium</keyword>
<proteinExistence type="predicted"/>
<feature type="compositionally biased region" description="Pro residues" evidence="9">
    <location>
        <begin position="1228"/>
        <end position="1245"/>
    </location>
</feature>
<feature type="domain" description="EF-hand" evidence="11">
    <location>
        <begin position="1854"/>
        <end position="1889"/>
    </location>
</feature>
<feature type="domain" description="Protein kinase" evidence="10">
    <location>
        <begin position="1375"/>
        <end position="1660"/>
    </location>
</feature>
<feature type="region of interest" description="Disordered" evidence="9">
    <location>
        <begin position="1888"/>
        <end position="1910"/>
    </location>
</feature>
<feature type="compositionally biased region" description="Low complexity" evidence="9">
    <location>
        <begin position="2118"/>
        <end position="2136"/>
    </location>
</feature>
<dbReference type="InterPro" id="IPR002048">
    <property type="entry name" value="EF_hand_dom"/>
</dbReference>
<gene>
    <name evidence="13" type="ORF">HXX76_013311</name>
</gene>
<evidence type="ECO:0000256" key="3">
    <source>
        <dbReference type="ARBA" id="ARBA00022741"/>
    </source>
</evidence>
<keyword evidence="14" id="KW-1185">Reference proteome</keyword>
<feature type="domain" description="EF-hand" evidence="11">
    <location>
        <begin position="1818"/>
        <end position="1853"/>
    </location>
</feature>
<dbReference type="FunFam" id="1.10.510.10:FF:000571">
    <property type="entry name" value="Maternal embryonic leucine zipper kinase"/>
    <property type="match status" value="1"/>
</dbReference>
<feature type="compositionally biased region" description="Low complexity" evidence="9">
    <location>
        <begin position="2628"/>
        <end position="2640"/>
    </location>
</feature>
<dbReference type="InterPro" id="IPR008271">
    <property type="entry name" value="Ser/Thr_kinase_AS"/>
</dbReference>
<evidence type="ECO:0000256" key="5">
    <source>
        <dbReference type="ARBA" id="ARBA00022837"/>
    </source>
</evidence>
<dbReference type="PROSITE" id="PS51020">
    <property type="entry name" value="SPONDIN"/>
    <property type="match status" value="1"/>
</dbReference>
<feature type="domain" description="Spondin" evidence="12">
    <location>
        <begin position="1"/>
        <end position="67"/>
    </location>
</feature>
<feature type="compositionally biased region" description="Acidic residues" evidence="9">
    <location>
        <begin position="1888"/>
        <end position="1900"/>
    </location>
</feature>
<reference evidence="13" key="1">
    <citation type="journal article" date="2020" name="bioRxiv">
        <title>Comparative genomics of Chlamydomonas.</title>
        <authorList>
            <person name="Craig R.J."/>
            <person name="Hasan A.R."/>
            <person name="Ness R.W."/>
            <person name="Keightley P.D."/>
        </authorList>
    </citation>
    <scope>NUCLEOTIDE SEQUENCE</scope>
    <source>
        <strain evidence="13">SAG 7.73</strain>
    </source>
</reference>
<dbReference type="InterPro" id="IPR017441">
    <property type="entry name" value="Protein_kinase_ATP_BS"/>
</dbReference>
<sequence>MEEEEWGSGVEGDDLSTGDGALCDTLPLEEQGAASGPAAPQNATAPAAYAAAQAVLSEAASAAPGGPSARGMARRGDGGGRGRPTLAEIIAALQLSGRPGVACSGGDYAGRAGDASTSATAAAADVAEAADTSSVMVFVDEHSPRNGAVGPGAVELNAGAQPRLRGGATTPSTAIAGYSGGSGVAALVAEGREHGATSLEAQFQSWRLHVQASSLQPRVLHVSPQQQRQQQQQQHVRKHQDGTQQQPVQAGDMPPTPSEDGSSGGSGAATVVAPGRPHATAGGAGPFSAAALRAAFTVTAVPVPASAAPAGAAEAVGPPAAGGGGALGAGEDAPPAALDTGCHRIGVASRLQPQSPPPLEVLFRCGNKYLPIRLCSWRAGDGGSGTSTCGGGNSGVTDAVSVTDALDGQGGASQANDAGGCTVEWVALGTWERGVGLRLQPTAAQPLAAVLGPAAAGGDVDTHAAPAPCRHTALEPEPAGPLHPRPLQLQVELEVELQVDLTELPLRPGLALLDVRCCGRPLMALPVVLTADEAMAGELAAAARCWGRPAAELEELLMDLGTWECHAGAALATAAAAARAGAAAGAARAHRKQRGDMQEDGGDDGDGCGGVAAAALLPLGSHLLQYTRMCGWRLTAAHMRHTLAQLTALARAQQEGQRGRAPVDSADAGAAVMAERLDAAAGEGWGTAAEGAISGIAAESGAAAAASERGGSGPRIAFATRRPHTATSTPEAHAIAAATEGAAGVHSAPCEPTGRARSVLLRQKRQAAAEHQEPETAVNATSGKGKAAGSKQPAQPSTAAARTTAPRGQARQPLLPPEPHWLAAVLVELWLRRPPAGQEAAFAAWSLPSVVAQAQVLHWMEAFALAALLLRAAIDGQVLHVSSISTIVACAPATAILCMRRFMPRDGWARLVSAFRVPRFCVYSLCKALLAFGLIPAPPGIRGFVSGAAQLLMEGVMLGACSMLPPVSTATLMLILQLLHFRVMRVLEAEERGGPLFGEAAARPTGWSGLPGICGSGADSWQCTAMQPLLTFGVGLLTALACRVNLRLRFWRQRGGQQQRDSATSHHAAPWAGAKGLDDDDGTGDDRTGVQTFQSGPLAAVSGSKIPKGLLVPLAARRSDAGSGSGYGRARELPVVVCGDDDDNDGLRTLVVSAAAPGRPPPAGRDGGGRRNYVESDSGATGYQRYDTAARGAQAASCDGVVPQQQQQQQHNRQNRGQQGRMGASGPSFPPSVGPQPPPQPPSPPQQVAAAAGAGGRGRGSAGAGRHTTTDSGRGHAADTSSNKTGNRGAGASARGAAGGVGPAPTLSTHDSNDAAAEAAAIAAAIAAAQAAALEEEAAEERARAEAEAEARVQAELAAGVTWVIRPGPPIESAYQLGRTLGQGSFGVVRAAVHIASGAEVAVKTMRKGLLRAGDIAALRREVEILHHLKGHPHISELLGVFEEPAQLHLVLEMYKGGDLFDAIISVGRHSERAAADVMRTVLTAIAYCHAMGVAHRDIKPENFMLSEDPHAHDDDDDVDDDDAGDDEDRAAARGGAVGSRLKLIDFGLSVFCTDSCALSDTVGTSYYVAPEVLAGCYSRAADVWSAGVILHIMLAGYAPFDGRNDDDILRAILKGNLDMKTDPIWQSISREAVSALTAMLERDPAKRATADQLLAMPWFGRTAAACAAPSAPLPGVVSERMRRFARMNSFKREARRVVAGLMRREEVAGLVAQFRALDVNGDGKLSIQELKEGLARQELRLGGPNARPLTEREVEQLLARSDLDGDGLLDESEFIGATLPAAAITRKAQHALAASSAATAAAARDAAAAARPGSAGGATALLAAAFAHFDTDGSGYITEDELRAALAAHHPGGEGPDIGAIMAQFDIDGDGRIDYDEFLKMMVQADEDEDGEADEETEMLDVSSAPLPADGDDAGVGREAAAAEAAAEAADRVGGCYVGVRPRSARPGNNRITAADVARLAAPAAAPLRPAPPLASAAEAGGEERRGVKSRKVTMAWALGDQVMELEAEGEGEDAWGRRSPGAPPHPPTATDKRSAAAPRAKQPAAKGAAAAAAAAAVAPSQQPGARQGRAAGAGAPMWSDSDDSAEEEVLFGEEEDAGAQDRHSRHSRPSGKAARGRASAASAAAAAAAEAEAAPGVRRDTYVARPGGRPDAGRPTQASAALQPFTSVPAAPAAGVPVVAVAPKPPSAGHAASGGPSGVRPTSRPPALQLPSQPSGGPSRARQQQQQHASGPNPVPHAAPGRAAAEDAADQPIGGGRAASSSSGLAGAYPPRSSPHGAGTAAPRSPASPVGGGAGGMGGASVSGTVGRLARSSMQTGTAGNAHAAPAAHNPYARAHPPTLHQAHPGGPRHHDPVTTIYGGDSSGGSLPGSPSAAAQQRLPGARASGAVPGSSFASASAPIAKLPAAQQPQLVSVQAGRGGGGAAAGVGGAHGPHGGGGASSSHLWTSNTSSSSSPTAASASVAHLARAGMGAGVGGSSACGTRSSGSGARGQGEGAASHHAGGASVPYGDVSDGLGHSEPIPSLGSSARARRQSTGSAWQQQQQQQQQAAPAQAASPPSPHPPSGRLQHSPLHSNPLSPRVPLAAGPGASLGSVTARGGGGGGGGLVAQLQQLQPHPPPLLEEELAAPSPHSGGSASSLRPRGRRASRQDGLGGGVEAPGTGASAELWLLHGSGGAVPPGAAAGDTWMVLEDAGEQPGSSSGLGARRSGGGPRGPGARR</sequence>
<feature type="compositionally biased region" description="Low complexity" evidence="9">
    <location>
        <begin position="1204"/>
        <end position="1227"/>
    </location>
</feature>
<feature type="compositionally biased region" description="Low complexity" evidence="9">
    <location>
        <begin position="2321"/>
        <end position="2340"/>
    </location>
</feature>
<dbReference type="SMART" id="SM00220">
    <property type="entry name" value="S_TKc"/>
    <property type="match status" value="1"/>
</dbReference>
<feature type="compositionally biased region" description="Acidic residues" evidence="9">
    <location>
        <begin position="2082"/>
        <end position="2100"/>
    </location>
</feature>
<dbReference type="GO" id="GO:0005524">
    <property type="term" value="F:ATP binding"/>
    <property type="evidence" value="ECO:0007669"/>
    <property type="project" value="UniProtKB-UniRule"/>
</dbReference>
<feature type="region of interest" description="Disordered" evidence="9">
    <location>
        <begin position="1194"/>
        <end position="1311"/>
    </location>
</feature>
<dbReference type="SMART" id="SM00054">
    <property type="entry name" value="EFh"/>
    <property type="match status" value="4"/>
</dbReference>
<dbReference type="GO" id="GO:0004674">
    <property type="term" value="F:protein serine/threonine kinase activity"/>
    <property type="evidence" value="ECO:0007669"/>
    <property type="project" value="UniProtKB-KW"/>
</dbReference>
<feature type="compositionally biased region" description="Low complexity" evidence="9">
    <location>
        <begin position="37"/>
        <end position="71"/>
    </location>
</feature>
<feature type="compositionally biased region" description="Gly residues" evidence="9">
    <location>
        <begin position="2599"/>
        <end position="2608"/>
    </location>
</feature>
<dbReference type="Pfam" id="PF00069">
    <property type="entry name" value="Pkinase"/>
    <property type="match status" value="1"/>
</dbReference>
<keyword evidence="2" id="KW-0808">Transferase</keyword>
<organism evidence="13 14">
    <name type="scientific">Chlamydomonas incerta</name>
    <dbReference type="NCBI Taxonomy" id="51695"/>
    <lineage>
        <taxon>Eukaryota</taxon>
        <taxon>Viridiplantae</taxon>
        <taxon>Chlorophyta</taxon>
        <taxon>core chlorophytes</taxon>
        <taxon>Chlorophyceae</taxon>
        <taxon>CS clade</taxon>
        <taxon>Chlamydomonadales</taxon>
        <taxon>Chlamydomonadaceae</taxon>
        <taxon>Chlamydomonas</taxon>
    </lineage>
</organism>
<dbReference type="InterPro" id="IPR050205">
    <property type="entry name" value="CDPK_Ser/Thr_kinases"/>
</dbReference>
<keyword evidence="4" id="KW-0418">Kinase</keyword>
<feature type="compositionally biased region" description="Low complexity" evidence="9">
    <location>
        <begin position="1969"/>
        <end position="1981"/>
    </location>
</feature>
<dbReference type="Pfam" id="PF13499">
    <property type="entry name" value="EF-hand_7"/>
    <property type="match status" value="2"/>
</dbReference>
<protein>
    <recommendedName>
        <fullName evidence="15">Non-specific serine/threonine protein kinase</fullName>
    </recommendedName>
</protein>
<dbReference type="InterPro" id="IPR009465">
    <property type="entry name" value="Spondin_N"/>
</dbReference>
<evidence type="ECO:0000313" key="14">
    <source>
        <dbReference type="Proteomes" id="UP000650467"/>
    </source>
</evidence>
<dbReference type="SUPFAM" id="SSF56112">
    <property type="entry name" value="Protein kinase-like (PK-like)"/>
    <property type="match status" value="1"/>
</dbReference>
<feature type="compositionally biased region" description="Gly residues" evidence="9">
    <location>
        <begin position="2419"/>
        <end position="2441"/>
    </location>
</feature>
<feature type="domain" description="EF-hand" evidence="11">
    <location>
        <begin position="1750"/>
        <end position="1785"/>
    </location>
</feature>
<dbReference type="SUPFAM" id="SSF47473">
    <property type="entry name" value="EF-hand"/>
    <property type="match status" value="1"/>
</dbReference>
<keyword evidence="3 7" id="KW-0547">Nucleotide-binding</keyword>
<dbReference type="FunFam" id="3.30.200.20:FF:000042">
    <property type="entry name" value="Aurora kinase A"/>
    <property type="match status" value="1"/>
</dbReference>
<evidence type="ECO:0000313" key="13">
    <source>
        <dbReference type="EMBL" id="KAG2425938.1"/>
    </source>
</evidence>
<feature type="compositionally biased region" description="Low complexity" evidence="9">
    <location>
        <begin position="2539"/>
        <end position="2558"/>
    </location>
</feature>
<feature type="compositionally biased region" description="Low complexity" evidence="9">
    <location>
        <begin position="2442"/>
        <end position="2471"/>
    </location>
</feature>
<dbReference type="EMBL" id="JAEHOC010000051">
    <property type="protein sequence ID" value="KAG2425938.1"/>
    <property type="molecule type" value="Genomic_DNA"/>
</dbReference>
<feature type="compositionally biased region" description="Gly residues" evidence="9">
    <location>
        <begin position="1253"/>
        <end position="1263"/>
    </location>
</feature>
<dbReference type="PROSITE" id="PS50011">
    <property type="entry name" value="PROTEIN_KINASE_DOM"/>
    <property type="match status" value="1"/>
</dbReference>
<evidence type="ECO:0000256" key="7">
    <source>
        <dbReference type="PROSITE-ProRule" id="PRU10141"/>
    </source>
</evidence>
<feature type="region of interest" description="Disordered" evidence="9">
    <location>
        <begin position="763"/>
        <end position="815"/>
    </location>
</feature>
<feature type="region of interest" description="Disordered" evidence="9">
    <location>
        <begin position="1"/>
        <end position="83"/>
    </location>
</feature>
<dbReference type="PROSITE" id="PS00107">
    <property type="entry name" value="PROTEIN_KINASE_ATP"/>
    <property type="match status" value="1"/>
</dbReference>
<dbReference type="InterPro" id="IPR018247">
    <property type="entry name" value="EF_Hand_1_Ca_BS"/>
</dbReference>
<comment type="caution">
    <text evidence="13">The sequence shown here is derived from an EMBL/GenBank/DDBJ whole genome shotgun (WGS) entry which is preliminary data.</text>
</comment>
<dbReference type="OrthoDB" id="40902at2759"/>
<dbReference type="Gene3D" id="3.30.200.20">
    <property type="entry name" value="Phosphorylase Kinase, domain 1"/>
    <property type="match status" value="1"/>
</dbReference>
<dbReference type="Proteomes" id="UP000650467">
    <property type="component" value="Unassembled WGS sequence"/>
</dbReference>
<feature type="region of interest" description="Disordered" evidence="9">
    <location>
        <begin position="1152"/>
        <end position="1181"/>
    </location>
</feature>
<dbReference type="InterPro" id="IPR011992">
    <property type="entry name" value="EF-hand-dom_pair"/>
</dbReference>
<feature type="compositionally biased region" description="Acidic residues" evidence="9">
    <location>
        <begin position="1"/>
        <end position="16"/>
    </location>
</feature>
<feature type="compositionally biased region" description="Acidic residues" evidence="9">
    <location>
        <begin position="1515"/>
        <end position="1529"/>
    </location>
</feature>
<evidence type="ECO:0000259" key="12">
    <source>
        <dbReference type="PROSITE" id="PS51020"/>
    </source>
</evidence>
<dbReference type="PANTHER" id="PTHR24349">
    <property type="entry name" value="SERINE/THREONINE-PROTEIN KINASE"/>
    <property type="match status" value="1"/>
</dbReference>
<feature type="binding site" evidence="7">
    <location>
        <position position="1404"/>
    </location>
    <ligand>
        <name>ATP</name>
        <dbReference type="ChEBI" id="CHEBI:30616"/>
    </ligand>
</feature>
<feature type="compositionally biased region" description="Low complexity" evidence="9">
    <location>
        <begin position="2497"/>
        <end position="2507"/>
    </location>
</feature>
<dbReference type="PROSITE" id="PS00108">
    <property type="entry name" value="PROTEIN_KINASE_ST"/>
    <property type="match status" value="1"/>
</dbReference>
<dbReference type="CDD" id="cd00051">
    <property type="entry name" value="EFh"/>
    <property type="match status" value="2"/>
</dbReference>
<dbReference type="GO" id="GO:0005509">
    <property type="term" value="F:calcium ion binding"/>
    <property type="evidence" value="ECO:0007669"/>
    <property type="project" value="InterPro"/>
</dbReference>
<feature type="region of interest" description="Disordered" evidence="9">
    <location>
        <begin position="2009"/>
        <end position="2160"/>
    </location>
</feature>
<feature type="coiled-coil region" evidence="8">
    <location>
        <begin position="1324"/>
        <end position="1351"/>
    </location>
</feature>
<feature type="compositionally biased region" description="Low complexity" evidence="9">
    <location>
        <begin position="2037"/>
        <end position="2078"/>
    </location>
</feature>
<keyword evidence="8" id="KW-0175">Coiled coil</keyword>
<feature type="compositionally biased region" description="Low complexity" evidence="9">
    <location>
        <begin position="2187"/>
        <end position="2196"/>
    </location>
</feature>
<feature type="compositionally biased region" description="Gly residues" evidence="9">
    <location>
        <begin position="2709"/>
        <end position="2721"/>
    </location>
</feature>
<evidence type="ECO:0000259" key="11">
    <source>
        <dbReference type="PROSITE" id="PS50222"/>
    </source>
</evidence>
<dbReference type="PROSITE" id="PS50222">
    <property type="entry name" value="EF_HAND_2"/>
    <property type="match status" value="4"/>
</dbReference>
<dbReference type="InterPro" id="IPR011009">
    <property type="entry name" value="Kinase-like_dom_sf"/>
</dbReference>
<evidence type="ECO:0000256" key="9">
    <source>
        <dbReference type="SAM" id="MobiDB-lite"/>
    </source>
</evidence>